<dbReference type="PANTHER" id="PTHR23352:SF2">
    <property type="entry name" value="NEURAL PROLIFERATION DIFFERENTIATION AND CONTROL PROTEIN 1"/>
    <property type="match status" value="1"/>
</dbReference>
<reference evidence="4" key="1">
    <citation type="submission" date="2022-01" db="UniProtKB">
        <authorList>
            <consortium name="EnsemblMetazoa"/>
        </authorList>
    </citation>
    <scope>IDENTIFICATION</scope>
</reference>
<keyword evidence="2" id="KW-0812">Transmembrane</keyword>
<evidence type="ECO:0000256" key="1">
    <source>
        <dbReference type="SAM" id="MobiDB-lite"/>
    </source>
</evidence>
<feature type="chain" id="PRO_5035321358" description="Neural proliferation differentiation and control protein" evidence="3">
    <location>
        <begin position="18"/>
        <end position="311"/>
    </location>
</feature>
<evidence type="ECO:0000256" key="2">
    <source>
        <dbReference type="SAM" id="Phobius"/>
    </source>
</evidence>
<evidence type="ECO:0008006" key="6">
    <source>
        <dbReference type="Google" id="ProtNLM"/>
    </source>
</evidence>
<keyword evidence="5" id="KW-1185">Reference proteome</keyword>
<accession>A0A8I6RLI2</accession>
<dbReference type="AlphaFoldDB" id="A0A8I6RLI2"/>
<dbReference type="InterPro" id="IPR009635">
    <property type="entry name" value="NPDC1"/>
</dbReference>
<keyword evidence="3" id="KW-0732">Signal</keyword>
<feature type="transmembrane region" description="Helical" evidence="2">
    <location>
        <begin position="163"/>
        <end position="188"/>
    </location>
</feature>
<dbReference type="Pfam" id="PF06809">
    <property type="entry name" value="NPDC1"/>
    <property type="match status" value="1"/>
</dbReference>
<dbReference type="RefSeq" id="XP_014247643.1">
    <property type="nucleotide sequence ID" value="XM_014392157.2"/>
</dbReference>
<dbReference type="GO" id="GO:0016020">
    <property type="term" value="C:membrane"/>
    <property type="evidence" value="ECO:0007669"/>
    <property type="project" value="InterPro"/>
</dbReference>
<sequence>MHCIPLIILFFSTTAWAQREFKSTPWYDEGDFMWRNKDERMREYTMWLKKKFGIEDSQENIDTDPSPPLYRHRPQKQFTYEIPVLLPGGGSSFASPPTDERFFTPDLNPQPQKIEPVYEDPPITSKKYEEEDLEPNVVVPDFLQESQVVKSKLIDFDNDKDNIVITALIAGTSAAALAALALLVYGYVRLQKKAKAAADVEYPAYGVTGPNKDSTPTGDRRLAHSAQVYHYQLTKQQIIAMEGNRGERRGSISEADSDDDNEEGDYTVYECPGLAPTGEMEVKNPMFQDDPTPATTAENDQDDPKTQTSNK</sequence>
<keyword evidence="2" id="KW-1133">Transmembrane helix</keyword>
<protein>
    <recommendedName>
        <fullName evidence="6">Neural proliferation differentiation and control protein</fullName>
    </recommendedName>
</protein>
<feature type="compositionally biased region" description="Acidic residues" evidence="1">
    <location>
        <begin position="255"/>
        <end position="265"/>
    </location>
</feature>
<feature type="signal peptide" evidence="3">
    <location>
        <begin position="1"/>
        <end position="17"/>
    </location>
</feature>
<dbReference type="PANTHER" id="PTHR23352">
    <property type="entry name" value="NEURAL PROLIFERATION DIFFERENTIATION AND CONTROL PROTEIN-1 NPDC-1 PROTEIN"/>
    <property type="match status" value="1"/>
</dbReference>
<evidence type="ECO:0000313" key="5">
    <source>
        <dbReference type="Proteomes" id="UP000494040"/>
    </source>
</evidence>
<proteinExistence type="predicted"/>
<evidence type="ECO:0000256" key="3">
    <source>
        <dbReference type="SAM" id="SignalP"/>
    </source>
</evidence>
<dbReference type="GeneID" id="106665623"/>
<evidence type="ECO:0000313" key="4">
    <source>
        <dbReference type="EnsemblMetazoa" id="XP_014247643.1"/>
    </source>
</evidence>
<name>A0A8I6RLI2_CIMLE</name>
<dbReference type="OrthoDB" id="6270617at2759"/>
<feature type="region of interest" description="Disordered" evidence="1">
    <location>
        <begin position="242"/>
        <end position="311"/>
    </location>
</feature>
<dbReference type="Proteomes" id="UP000494040">
    <property type="component" value="Unassembled WGS sequence"/>
</dbReference>
<keyword evidence="2" id="KW-0472">Membrane</keyword>
<organism evidence="4 5">
    <name type="scientific">Cimex lectularius</name>
    <name type="common">Bed bug</name>
    <name type="synonym">Acanthia lectularia</name>
    <dbReference type="NCBI Taxonomy" id="79782"/>
    <lineage>
        <taxon>Eukaryota</taxon>
        <taxon>Metazoa</taxon>
        <taxon>Ecdysozoa</taxon>
        <taxon>Arthropoda</taxon>
        <taxon>Hexapoda</taxon>
        <taxon>Insecta</taxon>
        <taxon>Pterygota</taxon>
        <taxon>Neoptera</taxon>
        <taxon>Paraneoptera</taxon>
        <taxon>Hemiptera</taxon>
        <taxon>Heteroptera</taxon>
        <taxon>Panheteroptera</taxon>
        <taxon>Cimicomorpha</taxon>
        <taxon>Cimicidae</taxon>
        <taxon>Cimex</taxon>
    </lineage>
</organism>
<dbReference type="EnsemblMetazoa" id="XM_014392157.2">
    <property type="protein sequence ID" value="XP_014247643.1"/>
    <property type="gene ID" value="LOC106665623"/>
</dbReference>
<dbReference type="KEGG" id="clec:106665623"/>